<accession>A0AAX2AAV4</accession>
<name>A0AAX2AAV4_9BACT</name>
<evidence type="ECO:0000313" key="2">
    <source>
        <dbReference type="EMBL" id="RXK09851.1"/>
    </source>
</evidence>
<evidence type="ECO:0000313" key="1">
    <source>
        <dbReference type="EMBL" id="AXH13543.1"/>
    </source>
</evidence>
<gene>
    <name evidence="1" type="ORF">ABIV_2577</name>
    <name evidence="2" type="ORF">CRV05_08965</name>
</gene>
<evidence type="ECO:0000313" key="3">
    <source>
        <dbReference type="Proteomes" id="UP000253850"/>
    </source>
</evidence>
<dbReference type="EMBL" id="CP031217">
    <property type="protein sequence ID" value="AXH13543.1"/>
    <property type="molecule type" value="Genomic_DNA"/>
</dbReference>
<dbReference type="Proteomes" id="UP000253850">
    <property type="component" value="Chromosome"/>
</dbReference>
<dbReference type="EMBL" id="PDKM01000004">
    <property type="protein sequence ID" value="RXK09851.1"/>
    <property type="molecule type" value="Genomic_DNA"/>
</dbReference>
<dbReference type="Proteomes" id="UP000289193">
    <property type="component" value="Unassembled WGS sequence"/>
</dbReference>
<sequence length="101" mass="12351">MQFIYIKNYLNIPREKKFQFMKYLYSFDEFKVINQKIILNDNALAIELDKTSSFYKAKELIDKFLQEYKEIDSFFIDSLVIEDKTLLLKRKHKVVRKVDLR</sequence>
<proteinExistence type="predicted"/>
<protein>
    <submittedName>
        <fullName evidence="2">Uncharacterized protein</fullName>
    </submittedName>
</protein>
<evidence type="ECO:0000313" key="4">
    <source>
        <dbReference type="Proteomes" id="UP000289193"/>
    </source>
</evidence>
<organism evidence="2 4">
    <name type="scientific">Halarcobacter bivalviorum</name>
    <dbReference type="NCBI Taxonomy" id="663364"/>
    <lineage>
        <taxon>Bacteria</taxon>
        <taxon>Pseudomonadati</taxon>
        <taxon>Campylobacterota</taxon>
        <taxon>Epsilonproteobacteria</taxon>
        <taxon>Campylobacterales</taxon>
        <taxon>Arcobacteraceae</taxon>
        <taxon>Halarcobacter</taxon>
    </lineage>
</organism>
<dbReference type="RefSeq" id="WP_114840322.1">
    <property type="nucleotide sequence ID" value="NZ_CP031217.1"/>
</dbReference>
<dbReference type="AlphaFoldDB" id="A0AAX2AAV4"/>
<reference evidence="1 3" key="2">
    <citation type="submission" date="2018-07" db="EMBL/GenBank/DDBJ databases">
        <title>Complete genome of the Arcobacter bivalviorum type strain LMG 26154.</title>
        <authorList>
            <person name="Miller W.G."/>
            <person name="Yee E."/>
            <person name="Bono J.L."/>
        </authorList>
    </citation>
    <scope>NUCLEOTIDE SEQUENCE [LARGE SCALE GENOMIC DNA]</scope>
    <source>
        <strain evidence="1 3">LMG 26154</strain>
    </source>
</reference>
<keyword evidence="4" id="KW-1185">Reference proteome</keyword>
<reference evidence="2 4" key="1">
    <citation type="submission" date="2017-10" db="EMBL/GenBank/DDBJ databases">
        <title>Genomics of the genus Arcobacter.</title>
        <authorList>
            <person name="Perez-Cataluna A."/>
            <person name="Figueras M.J."/>
        </authorList>
    </citation>
    <scope>NUCLEOTIDE SEQUENCE [LARGE SCALE GENOMIC DNA]</scope>
    <source>
        <strain evidence="2 4">CECT 7835</strain>
    </source>
</reference>
<dbReference type="KEGG" id="hbv:ABIV_2577"/>